<dbReference type="Pfam" id="PF18925">
    <property type="entry name" value="DUF5675"/>
    <property type="match status" value="1"/>
</dbReference>
<comment type="caution">
    <text evidence="2">The sequence shown here is derived from an EMBL/GenBank/DDBJ whole genome shotgun (WGS) entry which is preliminary data.</text>
</comment>
<evidence type="ECO:0000313" key="3">
    <source>
        <dbReference type="Proteomes" id="UP001168167"/>
    </source>
</evidence>
<accession>A0ABT7QMA5</accession>
<evidence type="ECO:0000313" key="2">
    <source>
        <dbReference type="EMBL" id="MDM5147848.1"/>
    </source>
</evidence>
<feature type="domain" description="DUF5675" evidence="1">
    <location>
        <begin position="5"/>
        <end position="131"/>
    </location>
</feature>
<dbReference type="Proteomes" id="UP001168167">
    <property type="component" value="Unassembled WGS sequence"/>
</dbReference>
<evidence type="ECO:0000259" key="1">
    <source>
        <dbReference type="Pfam" id="PF18925"/>
    </source>
</evidence>
<reference evidence="2" key="1">
    <citation type="submission" date="2022-08" db="EMBL/GenBank/DDBJ databases">
        <authorList>
            <person name="Dzunkova M."/>
            <person name="La Clair J."/>
            <person name="Tyml T."/>
            <person name="Doud D."/>
            <person name="Schulz F."/>
            <person name="Piquer S."/>
            <person name="Porcel Sanchis D."/>
            <person name="Osborn A."/>
            <person name="Robinson D."/>
            <person name="Louie K.B."/>
            <person name="Bowen B.P."/>
            <person name="Bowers R."/>
            <person name="Lee J."/>
            <person name="Arnau Llombart V."/>
            <person name="Diaz Villanueva W."/>
            <person name="Gosliner T."/>
            <person name="Northen T."/>
            <person name="Cheng J.-F."/>
            <person name="Burkart M.D."/>
            <person name="Woyke T."/>
        </authorList>
    </citation>
    <scope>NUCLEOTIDE SEQUENCE</scope>
    <source>
        <strain evidence="2">Df01</strain>
    </source>
</reference>
<reference evidence="2" key="2">
    <citation type="journal article" date="2023" name="Microbiome">
        <title>Synthase-selected sorting approach identifies a beta-lactone synthase in a nudibranch symbiotic bacterium.</title>
        <authorList>
            <person name="Dzunkova M."/>
            <person name="La Clair J.J."/>
            <person name="Tyml T."/>
            <person name="Doud D."/>
            <person name="Schulz F."/>
            <person name="Piquer-Esteban S."/>
            <person name="Porcel Sanchis D."/>
            <person name="Osborn A."/>
            <person name="Robinson D."/>
            <person name="Louie K.B."/>
            <person name="Bowen B.P."/>
            <person name="Bowers R.M."/>
            <person name="Lee J."/>
            <person name="Arnau V."/>
            <person name="Diaz-Villanueva W."/>
            <person name="Stepanauskas R."/>
            <person name="Gosliner T."/>
            <person name="Date S.V."/>
            <person name="Northen T.R."/>
            <person name="Cheng J.F."/>
            <person name="Burkart M.D."/>
            <person name="Woyke T."/>
        </authorList>
    </citation>
    <scope>NUCLEOTIDE SEQUENCE</scope>
    <source>
        <strain evidence="2">Df01</strain>
    </source>
</reference>
<dbReference type="InterPro" id="IPR043732">
    <property type="entry name" value="DUF5675"/>
</dbReference>
<proteinExistence type="predicted"/>
<keyword evidence="3" id="KW-1185">Reference proteome</keyword>
<dbReference type="EMBL" id="JANQAO010000003">
    <property type="protein sequence ID" value="MDM5147848.1"/>
    <property type="molecule type" value="Genomic_DNA"/>
</dbReference>
<organism evidence="2 3">
    <name type="scientific">Candidatus Doriopsillibacter californiensis</name>
    <dbReference type="NCBI Taxonomy" id="2970740"/>
    <lineage>
        <taxon>Bacteria</taxon>
        <taxon>Pseudomonadati</taxon>
        <taxon>Pseudomonadota</taxon>
        <taxon>Gammaproteobacteria</taxon>
        <taxon>Candidatus Tethybacterales</taxon>
        <taxon>Candidatus Persebacteraceae</taxon>
        <taxon>Candidatus Doriopsillibacter</taxon>
    </lineage>
</organism>
<gene>
    <name evidence="2" type="ORF">NQX30_05635</name>
</gene>
<sequence>MIIELVRFYTDGSCTAGALYCQDKQLCYVLEDRMRNKKINDITAIPIGEYPITLHTAGGFHERYKKKYPEHKGMLLLNNIPNFKWVLIHIGNTIDDTSGCLLVGNELRLGEKTNCRVVHSTVAYRAIYPHLAAAAASEEGLTIKVINGCPFDFGGIPAAA</sequence>
<name>A0ABT7QMA5_9GAMM</name>
<protein>
    <submittedName>
        <fullName evidence="2">DUF5675 family protein</fullName>
    </submittedName>
</protein>